<dbReference type="Proteomes" id="UP001286174">
    <property type="component" value="Unassembled WGS sequence"/>
</dbReference>
<dbReference type="AlphaFoldDB" id="A0AB35U2A9"/>
<dbReference type="EMBL" id="JALBUR010000002">
    <property type="protein sequence ID" value="MDX8418706.1"/>
    <property type="molecule type" value="Genomic_DNA"/>
</dbReference>
<dbReference type="GO" id="GO:0003700">
    <property type="term" value="F:DNA-binding transcription factor activity"/>
    <property type="evidence" value="ECO:0007669"/>
    <property type="project" value="InterPro"/>
</dbReference>
<proteinExistence type="predicted"/>
<reference evidence="1 2" key="1">
    <citation type="submission" date="2022-03" db="EMBL/GenBank/DDBJ databases">
        <title>Novel taxa within the pig intestine.</title>
        <authorList>
            <person name="Wylensek D."/>
            <person name="Bishof K."/>
            <person name="Afrizal A."/>
            <person name="Clavel T."/>
        </authorList>
    </citation>
    <scope>NUCLEOTIDE SEQUENCE [LARGE SCALE GENOMIC DNA]</scope>
    <source>
        <strain evidence="1 2">CLA-KB-P133</strain>
    </source>
</reference>
<evidence type="ECO:0000313" key="1">
    <source>
        <dbReference type="EMBL" id="MDX8418706.1"/>
    </source>
</evidence>
<dbReference type="InterPro" id="IPR013325">
    <property type="entry name" value="RNA_pol_sigma_r2"/>
</dbReference>
<keyword evidence="2" id="KW-1185">Reference proteome</keyword>
<dbReference type="RefSeq" id="WP_277007032.1">
    <property type="nucleotide sequence ID" value="NZ_JALBUR010000002.1"/>
</dbReference>
<dbReference type="GO" id="GO:0006352">
    <property type="term" value="P:DNA-templated transcription initiation"/>
    <property type="evidence" value="ECO:0007669"/>
    <property type="project" value="InterPro"/>
</dbReference>
<gene>
    <name evidence="1" type="ORF">MOZ60_01205</name>
</gene>
<sequence length="194" mass="22441">MRDNPYELMYMNRMGDGYAQRALYEQFHNLIGFCVNRFPHWYAQRYEDEMFALGLRALQEAVNTYRFDRQASLATFATRVITHRLSKFVKSLQNVQMETVSLDAILNGRENFSGHECIGEPAGMKEPEYALHYEQALASLAESVRQMSVKEKRVMACWQRSLTYAQGAQLLGMTGKAYDCTLQRVRSKVRNAVK</sequence>
<accession>A0AB35U2A9</accession>
<evidence type="ECO:0000313" key="2">
    <source>
        <dbReference type="Proteomes" id="UP001286174"/>
    </source>
</evidence>
<name>A0AB35U2A9_9FIRM</name>
<protein>
    <recommendedName>
        <fullName evidence="3">Sigma-70 family RNA polymerase sigma factor</fullName>
    </recommendedName>
</protein>
<evidence type="ECO:0008006" key="3">
    <source>
        <dbReference type="Google" id="ProtNLM"/>
    </source>
</evidence>
<organism evidence="1 2">
    <name type="scientific">Grylomicrobium aquisgranensis</name>
    <dbReference type="NCBI Taxonomy" id="2926318"/>
    <lineage>
        <taxon>Bacteria</taxon>
        <taxon>Bacillati</taxon>
        <taxon>Bacillota</taxon>
        <taxon>Erysipelotrichia</taxon>
        <taxon>Erysipelotrichales</taxon>
        <taxon>Erysipelotrichaceae</taxon>
        <taxon>Grylomicrobium</taxon>
    </lineage>
</organism>
<dbReference type="Gene3D" id="1.10.1740.10">
    <property type="match status" value="1"/>
</dbReference>
<comment type="caution">
    <text evidence="1">The sequence shown here is derived from an EMBL/GenBank/DDBJ whole genome shotgun (WGS) entry which is preliminary data.</text>
</comment>
<dbReference type="SUPFAM" id="SSF88946">
    <property type="entry name" value="Sigma2 domain of RNA polymerase sigma factors"/>
    <property type="match status" value="1"/>
</dbReference>